<gene>
    <name evidence="1" type="ORF">SAMN04488557_2916</name>
</gene>
<reference evidence="2" key="1">
    <citation type="submission" date="2016-10" db="EMBL/GenBank/DDBJ databases">
        <authorList>
            <person name="Varghese N."/>
            <person name="Submissions S."/>
        </authorList>
    </citation>
    <scope>NUCLEOTIDE SEQUENCE [LARGE SCALE GENOMIC DNA]</scope>
    <source>
        <strain evidence="2">DSM 1565</strain>
    </source>
</reference>
<accession>A0A1I7NQT6</accession>
<sequence>MGKLVLLSGERAKKELEEKQRIIAGLKELLARAECGDLKAICYASVDTDGQNVTLGILQDDKTGLHELIGLSQMLSDAILQSARD</sequence>
<dbReference type="AlphaFoldDB" id="A0A1I7NQT6"/>
<dbReference type="EMBL" id="FPCH01000003">
    <property type="protein sequence ID" value="SFV36948.1"/>
    <property type="molecule type" value="Genomic_DNA"/>
</dbReference>
<dbReference type="OrthoDB" id="7933290at2"/>
<proteinExistence type="predicted"/>
<dbReference type="RefSeq" id="WP_092868458.1">
    <property type="nucleotide sequence ID" value="NZ_FPCH01000003.1"/>
</dbReference>
<protein>
    <submittedName>
        <fullName evidence="1">Uncharacterized protein</fullName>
    </submittedName>
</protein>
<evidence type="ECO:0000313" key="1">
    <source>
        <dbReference type="EMBL" id="SFV36948.1"/>
    </source>
</evidence>
<keyword evidence="2" id="KW-1185">Reference proteome</keyword>
<name>A0A1I7NQT6_9HYPH</name>
<evidence type="ECO:0000313" key="2">
    <source>
        <dbReference type="Proteomes" id="UP000199423"/>
    </source>
</evidence>
<dbReference type="Proteomes" id="UP000199423">
    <property type="component" value="Unassembled WGS sequence"/>
</dbReference>
<organism evidence="1 2">
    <name type="scientific">Hyphomicrobium facile</name>
    <dbReference type="NCBI Taxonomy" id="51670"/>
    <lineage>
        <taxon>Bacteria</taxon>
        <taxon>Pseudomonadati</taxon>
        <taxon>Pseudomonadota</taxon>
        <taxon>Alphaproteobacteria</taxon>
        <taxon>Hyphomicrobiales</taxon>
        <taxon>Hyphomicrobiaceae</taxon>
        <taxon>Hyphomicrobium</taxon>
    </lineage>
</organism>